<feature type="transmembrane region" description="Helical" evidence="5">
    <location>
        <begin position="354"/>
        <end position="372"/>
    </location>
</feature>
<dbReference type="InterPro" id="IPR011547">
    <property type="entry name" value="SLC26A/SulP_dom"/>
</dbReference>
<feature type="domain" description="STAS" evidence="6">
    <location>
        <begin position="446"/>
        <end position="556"/>
    </location>
</feature>
<organism evidence="7 8">
    <name type="scientific">Bilophila wadsworthia (strain 3_1_6)</name>
    <dbReference type="NCBI Taxonomy" id="563192"/>
    <lineage>
        <taxon>Bacteria</taxon>
        <taxon>Pseudomonadati</taxon>
        <taxon>Thermodesulfobacteriota</taxon>
        <taxon>Desulfovibrionia</taxon>
        <taxon>Desulfovibrionales</taxon>
        <taxon>Desulfovibrionaceae</taxon>
        <taxon>Bilophila</taxon>
    </lineage>
</organism>
<reference evidence="7 8" key="2">
    <citation type="submission" date="2013-04" db="EMBL/GenBank/DDBJ databases">
        <title>The Genome Sequence of Bilophila wadsworthia 3_1_6.</title>
        <authorList>
            <consortium name="The Broad Institute Genomics Platform"/>
            <person name="Earl A."/>
            <person name="Ward D."/>
            <person name="Feldgarden M."/>
            <person name="Gevers D."/>
            <person name="Sibley C."/>
            <person name="Strauss J."/>
            <person name="Allen-Vercoe E."/>
            <person name="Walker B."/>
            <person name="Young S."/>
            <person name="Zeng Q."/>
            <person name="Gargeya S."/>
            <person name="Fitzgerald M."/>
            <person name="Haas B."/>
            <person name="Abouelleil A."/>
            <person name="Allen A.W."/>
            <person name="Alvarado L."/>
            <person name="Arachchi H.M."/>
            <person name="Berlin A.M."/>
            <person name="Chapman S.B."/>
            <person name="Gainer-Dewar J."/>
            <person name="Goldberg J."/>
            <person name="Griggs A."/>
            <person name="Gujja S."/>
            <person name="Hansen M."/>
            <person name="Howarth C."/>
            <person name="Imamovic A."/>
            <person name="Ireland A."/>
            <person name="Larimer J."/>
            <person name="McCowan C."/>
            <person name="Murphy C."/>
            <person name="Pearson M."/>
            <person name="Poon T.W."/>
            <person name="Priest M."/>
            <person name="Roberts A."/>
            <person name="Saif S."/>
            <person name="Shea T."/>
            <person name="Sisk P."/>
            <person name="Sykes S."/>
            <person name="Wortman J."/>
            <person name="Nusbaum C."/>
            <person name="Birren B."/>
        </authorList>
    </citation>
    <scope>NUCLEOTIDE SEQUENCE [LARGE SCALE GENOMIC DNA]</scope>
    <source>
        <strain evidence="7 8">3_1_6</strain>
    </source>
</reference>
<dbReference type="InterPro" id="IPR001902">
    <property type="entry name" value="SLC26A/SulP_fam"/>
</dbReference>
<evidence type="ECO:0000256" key="2">
    <source>
        <dbReference type="ARBA" id="ARBA00022692"/>
    </source>
</evidence>
<dbReference type="STRING" id="563192.HMPREF0179_02476"/>
<feature type="transmembrane region" description="Helical" evidence="5">
    <location>
        <begin position="207"/>
        <end position="225"/>
    </location>
</feature>
<evidence type="ECO:0000256" key="1">
    <source>
        <dbReference type="ARBA" id="ARBA00004141"/>
    </source>
</evidence>
<dbReference type="Gene3D" id="3.30.750.24">
    <property type="entry name" value="STAS domain"/>
    <property type="match status" value="1"/>
</dbReference>
<evidence type="ECO:0000313" key="7">
    <source>
        <dbReference type="EMBL" id="EFV43710.1"/>
    </source>
</evidence>
<feature type="transmembrane region" description="Helical" evidence="5">
    <location>
        <begin position="392"/>
        <end position="418"/>
    </location>
</feature>
<dbReference type="NCBIfam" id="TIGR00815">
    <property type="entry name" value="sulP"/>
    <property type="match status" value="1"/>
</dbReference>
<comment type="subcellular location">
    <subcellularLocation>
        <location evidence="1">Membrane</location>
        <topology evidence="1">Multi-pass membrane protein</topology>
    </subcellularLocation>
</comment>
<dbReference type="GO" id="GO:0055085">
    <property type="term" value="P:transmembrane transport"/>
    <property type="evidence" value="ECO:0007669"/>
    <property type="project" value="InterPro"/>
</dbReference>
<dbReference type="HOGENOM" id="CLU_003182_13_1_7"/>
<dbReference type="Pfam" id="PF00916">
    <property type="entry name" value="Sulfate_transp"/>
    <property type="match status" value="1"/>
</dbReference>
<evidence type="ECO:0000313" key="8">
    <source>
        <dbReference type="Proteomes" id="UP000006034"/>
    </source>
</evidence>
<dbReference type="GO" id="GO:0016020">
    <property type="term" value="C:membrane"/>
    <property type="evidence" value="ECO:0007669"/>
    <property type="project" value="UniProtKB-SubCell"/>
</dbReference>
<feature type="transmembrane region" description="Helical" evidence="5">
    <location>
        <begin position="182"/>
        <end position="200"/>
    </location>
</feature>
<dbReference type="PROSITE" id="PS50801">
    <property type="entry name" value="STAS"/>
    <property type="match status" value="1"/>
</dbReference>
<dbReference type="RefSeq" id="WP_005028333.1">
    <property type="nucleotide sequence ID" value="NZ_KE150238.1"/>
</dbReference>
<accession>E5Y8F8</accession>
<dbReference type="eggNOG" id="COG0659">
    <property type="taxonomic scope" value="Bacteria"/>
</dbReference>
<name>E5Y8F8_BILW3</name>
<reference evidence="7 8" key="1">
    <citation type="submission" date="2010-10" db="EMBL/GenBank/DDBJ databases">
        <authorList>
            <consortium name="The Broad Institute Genome Sequencing Platform"/>
            <person name="Ward D."/>
            <person name="Earl A."/>
            <person name="Feldgarden M."/>
            <person name="Young S.K."/>
            <person name="Gargeya S."/>
            <person name="Zeng Q."/>
            <person name="Alvarado L."/>
            <person name="Berlin A."/>
            <person name="Bochicchio J."/>
            <person name="Chapman S.B."/>
            <person name="Chen Z."/>
            <person name="Freedman E."/>
            <person name="Gellesch M."/>
            <person name="Goldberg J."/>
            <person name="Griggs A."/>
            <person name="Gujja S."/>
            <person name="Heilman E."/>
            <person name="Heiman D."/>
            <person name="Howarth C."/>
            <person name="Mehta T."/>
            <person name="Neiman D."/>
            <person name="Pearson M."/>
            <person name="Roberts A."/>
            <person name="Saif S."/>
            <person name="Shea T."/>
            <person name="Shenoy N."/>
            <person name="Sisk P."/>
            <person name="Stolte C."/>
            <person name="Sykes S."/>
            <person name="White J."/>
            <person name="Yandava C."/>
            <person name="Allen-Vercoe E."/>
            <person name="Sibley C."/>
            <person name="Ambrose C.E."/>
            <person name="Strauss J."/>
            <person name="Daigneault M."/>
            <person name="Haas B."/>
            <person name="Nusbaum C."/>
            <person name="Birren B."/>
        </authorList>
    </citation>
    <scope>NUCLEOTIDE SEQUENCE [LARGE SCALE GENOMIC DNA]</scope>
    <source>
        <strain evidence="7 8">3_1_6</strain>
    </source>
</reference>
<evidence type="ECO:0000259" key="6">
    <source>
        <dbReference type="PROSITE" id="PS50801"/>
    </source>
</evidence>
<proteinExistence type="predicted"/>
<dbReference type="InterPro" id="IPR002645">
    <property type="entry name" value="STAS_dom"/>
</dbReference>
<feature type="transmembrane region" description="Helical" evidence="5">
    <location>
        <begin position="132"/>
        <end position="151"/>
    </location>
</feature>
<gene>
    <name evidence="7" type="ORF">HMPREF0179_02476</name>
</gene>
<sequence length="566" mass="61392">MSSIQPAQHKSPLVPSLFKTIRSGYSLGMLSKDVSAGITVGVVALPLALAFAIASGLTPERGLYTSIIAGFFMAFFSGSRFPVSGPTGAFVVIIYSIVSRHGYEGLVLTTLMAGILLVIFGFLRLGALVKYIPYPVTTGFTTGIALLIFSSQMKDFFGLPLVDTPPEFFDKWGAYAQNAMDFSPATFGVAVFTLLVILIVRHKIPKVPAPVVAVFLSTLLVWLFSLPTDTIGSRFGTLPTGFPDFTLPYGITFERIRELFPDALTIALLAGIESLLACVVADSMTGDRHNSNMELISQGIGNVASVFFGGFAATGAIARTATNVRAGAHSSISAIVHSLFLVVVVMWLLPLTEYIPLAALAAVLVMVAYDMSDLRTVRHIFQGPKSDWSVMILTFALTVIFDLTVAVYTGVMLASLLFMRRMSELTGIHTCVSGEEEEAAAHDIPLPDEETVPDGVEIFAINGPLFFGVADRFQSTLDAMETPPKVFIMYLHNTPAIDMTGIHALEAFLERRQEGCRVLFAAVQEPARRTLQRVGILRAVGEENIYPSLDEALLRAEEILEEEKRK</sequence>
<feature type="transmembrane region" description="Helical" evidence="5">
    <location>
        <begin position="34"/>
        <end position="55"/>
    </location>
</feature>
<dbReference type="GeneID" id="78085605"/>
<protein>
    <submittedName>
        <fullName evidence="7">Sulfate permease</fullName>
    </submittedName>
</protein>
<evidence type="ECO:0000256" key="3">
    <source>
        <dbReference type="ARBA" id="ARBA00022989"/>
    </source>
</evidence>
<dbReference type="EMBL" id="ADCP02000001">
    <property type="protein sequence ID" value="EFV43710.1"/>
    <property type="molecule type" value="Genomic_DNA"/>
</dbReference>
<dbReference type="CDD" id="cd07042">
    <property type="entry name" value="STAS_SulP_like_sulfate_transporter"/>
    <property type="match status" value="1"/>
</dbReference>
<evidence type="ECO:0000256" key="5">
    <source>
        <dbReference type="SAM" id="Phobius"/>
    </source>
</evidence>
<feature type="transmembrane region" description="Helical" evidence="5">
    <location>
        <begin position="62"/>
        <end position="83"/>
    </location>
</feature>
<dbReference type="SUPFAM" id="SSF52091">
    <property type="entry name" value="SpoIIaa-like"/>
    <property type="match status" value="1"/>
</dbReference>
<dbReference type="Pfam" id="PF01740">
    <property type="entry name" value="STAS"/>
    <property type="match status" value="1"/>
</dbReference>
<feature type="transmembrane region" description="Helical" evidence="5">
    <location>
        <begin position="330"/>
        <end position="349"/>
    </location>
</feature>
<feature type="transmembrane region" description="Helical" evidence="5">
    <location>
        <begin position="103"/>
        <end position="125"/>
    </location>
</feature>
<keyword evidence="4 5" id="KW-0472">Membrane</keyword>
<dbReference type="PANTHER" id="PTHR11814">
    <property type="entry name" value="SULFATE TRANSPORTER"/>
    <property type="match status" value="1"/>
</dbReference>
<keyword evidence="8" id="KW-1185">Reference proteome</keyword>
<comment type="caution">
    <text evidence="7">The sequence shown here is derived from an EMBL/GenBank/DDBJ whole genome shotgun (WGS) entry which is preliminary data.</text>
</comment>
<dbReference type="OrthoDB" id="9771198at2"/>
<dbReference type="Proteomes" id="UP000006034">
    <property type="component" value="Unassembled WGS sequence"/>
</dbReference>
<evidence type="ECO:0000256" key="4">
    <source>
        <dbReference type="ARBA" id="ARBA00023136"/>
    </source>
</evidence>
<keyword evidence="2 5" id="KW-0812">Transmembrane</keyword>
<dbReference type="AlphaFoldDB" id="E5Y8F8"/>
<keyword evidence="3 5" id="KW-1133">Transmembrane helix</keyword>
<feature type="transmembrane region" description="Helical" evidence="5">
    <location>
        <begin position="295"/>
        <end position="318"/>
    </location>
</feature>
<dbReference type="InterPro" id="IPR036513">
    <property type="entry name" value="STAS_dom_sf"/>
</dbReference>